<dbReference type="Gene3D" id="1.10.10.10">
    <property type="entry name" value="Winged helix-like DNA-binding domain superfamily/Winged helix DNA-binding domain"/>
    <property type="match status" value="1"/>
</dbReference>
<keyword evidence="3 4" id="KW-0804">Transcription</keyword>
<gene>
    <name evidence="5" type="ORF">ACFSFY_09165</name>
</gene>
<accession>A0ABW4SI37</accession>
<keyword evidence="1 4" id="KW-0805">Transcription regulation</keyword>
<evidence type="ECO:0000313" key="5">
    <source>
        <dbReference type="EMBL" id="MFD1928227.1"/>
    </source>
</evidence>
<evidence type="ECO:0000256" key="1">
    <source>
        <dbReference type="ARBA" id="ARBA00023015"/>
    </source>
</evidence>
<dbReference type="PANTHER" id="PTHR38465">
    <property type="entry name" value="HTH-TYPE TRANSCRIPTIONAL REGULATOR MJ1563-RELATED"/>
    <property type="match status" value="1"/>
</dbReference>
<dbReference type="PANTHER" id="PTHR38465:SF1">
    <property type="entry name" value="HTH-TYPE TRANSCRIPTIONAL REGULATOR MJ1563-RELATED"/>
    <property type="match status" value="1"/>
</dbReference>
<evidence type="ECO:0000256" key="2">
    <source>
        <dbReference type="ARBA" id="ARBA00023125"/>
    </source>
</evidence>
<evidence type="ECO:0000256" key="4">
    <source>
        <dbReference type="PIRNR" id="PIRNR006707"/>
    </source>
</evidence>
<dbReference type="PIRSF" id="PIRSF006707">
    <property type="entry name" value="MJ1563"/>
    <property type="match status" value="1"/>
</dbReference>
<comment type="similarity">
    <text evidence="4">Belongs to the GbsR family.</text>
</comment>
<dbReference type="RefSeq" id="WP_381537378.1">
    <property type="nucleotide sequence ID" value="NZ_JBHUGI010000024.1"/>
</dbReference>
<protein>
    <recommendedName>
        <fullName evidence="4">HTH-type transcriptional regulator</fullName>
    </recommendedName>
</protein>
<sequence length="178" mass="20878">MDGKERLEKARKRITESIAQNIHLYGLPPSAGRQFGMMFFQNKPSTLDDMANELGMSKTSMSTSIRALSEAKLVERVWERGVRKDLYEVKEDWYQSFIDTFTMKWRRSVSIHTAAIRKSVSELEQLIEDETISSTILEEAKADMERLIYIKQYYAWLDRLINAFEDHEIFNLVPIEDE</sequence>
<reference evidence="6" key="1">
    <citation type="journal article" date="2019" name="Int. J. Syst. Evol. Microbiol.">
        <title>The Global Catalogue of Microorganisms (GCM) 10K type strain sequencing project: providing services to taxonomists for standard genome sequencing and annotation.</title>
        <authorList>
            <consortium name="The Broad Institute Genomics Platform"/>
            <consortium name="The Broad Institute Genome Sequencing Center for Infectious Disease"/>
            <person name="Wu L."/>
            <person name="Ma J."/>
        </authorList>
    </citation>
    <scope>NUCLEOTIDE SEQUENCE [LARGE SCALE GENOMIC DNA]</scope>
    <source>
        <strain evidence="6">CGMCC 4.7177</strain>
    </source>
</reference>
<comment type="caution">
    <text evidence="5">The sequence shown here is derived from an EMBL/GenBank/DDBJ whole genome shotgun (WGS) entry which is preliminary data.</text>
</comment>
<dbReference type="InterPro" id="IPR036388">
    <property type="entry name" value="WH-like_DNA-bd_sf"/>
</dbReference>
<keyword evidence="6" id="KW-1185">Reference proteome</keyword>
<dbReference type="Proteomes" id="UP001597218">
    <property type="component" value="Unassembled WGS sequence"/>
</dbReference>
<dbReference type="EMBL" id="JBHUGI010000024">
    <property type="protein sequence ID" value="MFD1928227.1"/>
    <property type="molecule type" value="Genomic_DNA"/>
</dbReference>
<name>A0ABW4SI37_9BACL</name>
<dbReference type="SUPFAM" id="SSF46785">
    <property type="entry name" value="Winged helix' DNA-binding domain"/>
    <property type="match status" value="1"/>
</dbReference>
<dbReference type="InterPro" id="IPR036390">
    <property type="entry name" value="WH_DNA-bd_sf"/>
</dbReference>
<organism evidence="5 6">
    <name type="scientific">Sporosarcina siberiensis</name>
    <dbReference type="NCBI Taxonomy" id="1365606"/>
    <lineage>
        <taxon>Bacteria</taxon>
        <taxon>Bacillati</taxon>
        <taxon>Bacillota</taxon>
        <taxon>Bacilli</taxon>
        <taxon>Bacillales</taxon>
        <taxon>Caryophanaceae</taxon>
        <taxon>Sporosarcina</taxon>
    </lineage>
</organism>
<dbReference type="InterPro" id="IPR026282">
    <property type="entry name" value="MJ1563"/>
</dbReference>
<keyword evidence="2 4" id="KW-0238">DNA-binding</keyword>
<evidence type="ECO:0000313" key="6">
    <source>
        <dbReference type="Proteomes" id="UP001597218"/>
    </source>
</evidence>
<dbReference type="InterPro" id="IPR052362">
    <property type="entry name" value="HTH-GbsR_regulator"/>
</dbReference>
<proteinExistence type="inferred from homology"/>
<evidence type="ECO:0000256" key="3">
    <source>
        <dbReference type="ARBA" id="ARBA00023163"/>
    </source>
</evidence>